<dbReference type="InterPro" id="IPR009057">
    <property type="entry name" value="Homeodomain-like_sf"/>
</dbReference>
<dbReference type="Proteomes" id="UP000192940">
    <property type="component" value="Chromosome I"/>
</dbReference>
<proteinExistence type="predicted"/>
<dbReference type="AlphaFoldDB" id="A0A1X7HR62"/>
<keyword evidence="2 4" id="KW-0238">DNA-binding</keyword>
<gene>
    <name evidence="6" type="ORF">SAMN05661091_5417</name>
</gene>
<dbReference type="InterPro" id="IPR001647">
    <property type="entry name" value="HTH_TetR"/>
</dbReference>
<evidence type="ECO:0000313" key="6">
    <source>
        <dbReference type="EMBL" id="SMF91318.1"/>
    </source>
</evidence>
<dbReference type="STRING" id="1313296.SAMN05661091_5417"/>
<evidence type="ECO:0000313" key="7">
    <source>
        <dbReference type="Proteomes" id="UP000192940"/>
    </source>
</evidence>
<dbReference type="PANTHER" id="PTHR30055">
    <property type="entry name" value="HTH-TYPE TRANSCRIPTIONAL REGULATOR RUTR"/>
    <property type="match status" value="1"/>
</dbReference>
<reference evidence="6 7" key="1">
    <citation type="submission" date="2017-04" db="EMBL/GenBank/DDBJ databases">
        <authorList>
            <person name="Afonso C.L."/>
            <person name="Miller P.J."/>
            <person name="Scott M.A."/>
            <person name="Spackman E."/>
            <person name="Goraichik I."/>
            <person name="Dimitrov K.M."/>
            <person name="Suarez D.L."/>
            <person name="Swayne D.E."/>
        </authorList>
    </citation>
    <scope>NUCLEOTIDE SEQUENCE [LARGE SCALE GENOMIC DNA]</scope>
    <source>
        <strain evidence="6 7">N3/975</strain>
    </source>
</reference>
<dbReference type="GO" id="GO:0003700">
    <property type="term" value="F:DNA-binding transcription factor activity"/>
    <property type="evidence" value="ECO:0007669"/>
    <property type="project" value="TreeGrafter"/>
</dbReference>
<organism evidence="6 7">
    <name type="scientific">Paenibacillus uliginis N3/975</name>
    <dbReference type="NCBI Taxonomy" id="1313296"/>
    <lineage>
        <taxon>Bacteria</taxon>
        <taxon>Bacillati</taxon>
        <taxon>Bacillota</taxon>
        <taxon>Bacilli</taxon>
        <taxon>Bacillales</taxon>
        <taxon>Paenibacillaceae</taxon>
        <taxon>Paenibacillus</taxon>
    </lineage>
</organism>
<dbReference type="Gene3D" id="1.10.357.10">
    <property type="entry name" value="Tetracycline Repressor, domain 2"/>
    <property type="match status" value="1"/>
</dbReference>
<protein>
    <submittedName>
        <fullName evidence="6">Transcriptional regulator, TetR family</fullName>
    </submittedName>
</protein>
<dbReference type="InterPro" id="IPR050109">
    <property type="entry name" value="HTH-type_TetR-like_transc_reg"/>
</dbReference>
<keyword evidence="1" id="KW-0805">Transcription regulation</keyword>
<dbReference type="PANTHER" id="PTHR30055:SF234">
    <property type="entry name" value="HTH-TYPE TRANSCRIPTIONAL REGULATOR BETI"/>
    <property type="match status" value="1"/>
</dbReference>
<evidence type="ECO:0000259" key="5">
    <source>
        <dbReference type="PROSITE" id="PS50977"/>
    </source>
</evidence>
<feature type="domain" description="HTH tetR-type" evidence="5">
    <location>
        <begin position="14"/>
        <end position="74"/>
    </location>
</feature>
<dbReference type="EMBL" id="LT840184">
    <property type="protein sequence ID" value="SMF91318.1"/>
    <property type="molecule type" value="Genomic_DNA"/>
</dbReference>
<feature type="DNA-binding region" description="H-T-H motif" evidence="4">
    <location>
        <begin position="37"/>
        <end position="56"/>
    </location>
</feature>
<name>A0A1X7HR62_9BACL</name>
<evidence type="ECO:0000256" key="4">
    <source>
        <dbReference type="PROSITE-ProRule" id="PRU00335"/>
    </source>
</evidence>
<sequence length="210" mass="24350">MNQPHIPLRELKKAKTRIALYEAAMSLIGDRVFREVMLDDICRMAEVSRVTYFNLFRKKEDLLLYFMRIWLTGRIIDIQEQQLRGFEAVRHLYRHIAEQSREKAGIMPSLIAFLSEMKMHPCMPELSQAEVQLLFPGHEELGAESPDMFALFERCMSEAAQDGTLKPGVPIPEAIQFLFMVFYGAFLTSQLYASDDIGFFYEAQLKLIEN</sequence>
<evidence type="ECO:0000256" key="1">
    <source>
        <dbReference type="ARBA" id="ARBA00023015"/>
    </source>
</evidence>
<keyword evidence="3" id="KW-0804">Transcription</keyword>
<accession>A0A1X7HR62</accession>
<dbReference type="GO" id="GO:0000976">
    <property type="term" value="F:transcription cis-regulatory region binding"/>
    <property type="evidence" value="ECO:0007669"/>
    <property type="project" value="TreeGrafter"/>
</dbReference>
<evidence type="ECO:0000256" key="3">
    <source>
        <dbReference type="ARBA" id="ARBA00023163"/>
    </source>
</evidence>
<dbReference type="RefSeq" id="WP_208916030.1">
    <property type="nucleotide sequence ID" value="NZ_LT840184.1"/>
</dbReference>
<evidence type="ECO:0000256" key="2">
    <source>
        <dbReference type="ARBA" id="ARBA00023125"/>
    </source>
</evidence>
<dbReference type="PROSITE" id="PS50977">
    <property type="entry name" value="HTH_TETR_2"/>
    <property type="match status" value="1"/>
</dbReference>
<keyword evidence="7" id="KW-1185">Reference proteome</keyword>
<dbReference type="SUPFAM" id="SSF46689">
    <property type="entry name" value="Homeodomain-like"/>
    <property type="match status" value="1"/>
</dbReference>